<dbReference type="PANTHER" id="PTHR32182">
    <property type="entry name" value="DNA REPLICATION AND REPAIR PROTEIN RECF"/>
    <property type="match status" value="1"/>
</dbReference>
<evidence type="ECO:0000313" key="4">
    <source>
        <dbReference type="EMBL" id="RNI23943.1"/>
    </source>
</evidence>
<dbReference type="GO" id="GO:0005524">
    <property type="term" value="F:ATP binding"/>
    <property type="evidence" value="ECO:0007669"/>
    <property type="project" value="InterPro"/>
</dbReference>
<dbReference type="InterPro" id="IPR014555">
    <property type="entry name" value="RecF-like"/>
</dbReference>
<dbReference type="PIRSF" id="PIRSF029347">
    <property type="entry name" value="RecF"/>
    <property type="match status" value="1"/>
</dbReference>
<dbReference type="Proteomes" id="UP000271678">
    <property type="component" value="Unassembled WGS sequence"/>
</dbReference>
<organism evidence="4 5">
    <name type="scientific">Flexivirga caeni</name>
    <dbReference type="NCBI Taxonomy" id="2294115"/>
    <lineage>
        <taxon>Bacteria</taxon>
        <taxon>Bacillati</taxon>
        <taxon>Actinomycetota</taxon>
        <taxon>Actinomycetes</taxon>
        <taxon>Micrococcales</taxon>
        <taxon>Dermacoccaceae</taxon>
        <taxon>Flexivirga</taxon>
    </lineage>
</organism>
<dbReference type="GO" id="GO:0009432">
    <property type="term" value="P:SOS response"/>
    <property type="evidence" value="ECO:0007669"/>
    <property type="project" value="UniProtKB-KW"/>
</dbReference>
<name>A0A3M9MGC6_9MICO</name>
<protein>
    <submittedName>
        <fullName evidence="4">Chromosome segregation protein SMC</fullName>
    </submittedName>
</protein>
<dbReference type="RefSeq" id="WP_123270682.1">
    <property type="nucleotide sequence ID" value="NZ_RJJQ01000004.1"/>
</dbReference>
<evidence type="ECO:0000313" key="5">
    <source>
        <dbReference type="Proteomes" id="UP000271678"/>
    </source>
</evidence>
<dbReference type="InterPro" id="IPR003959">
    <property type="entry name" value="ATPase_AAA_core"/>
</dbReference>
<evidence type="ECO:0000259" key="3">
    <source>
        <dbReference type="Pfam" id="PF13476"/>
    </source>
</evidence>
<gene>
    <name evidence="4" type="ORF">EFY87_06670</name>
</gene>
<dbReference type="InterPro" id="IPR038729">
    <property type="entry name" value="Rad50/SbcC_AAA"/>
</dbReference>
<comment type="caution">
    <text evidence="4">The sequence shown here is derived from an EMBL/GenBank/DDBJ whole genome shotgun (WGS) entry which is preliminary data.</text>
</comment>
<feature type="domain" description="Rad50/SbcC-type AAA" evidence="3">
    <location>
        <begin position="9"/>
        <end position="49"/>
    </location>
</feature>
<feature type="domain" description="ATPase AAA-type core" evidence="2">
    <location>
        <begin position="237"/>
        <end position="331"/>
    </location>
</feature>
<evidence type="ECO:0000256" key="1">
    <source>
        <dbReference type="ARBA" id="ARBA00023236"/>
    </source>
</evidence>
<evidence type="ECO:0000259" key="2">
    <source>
        <dbReference type="Pfam" id="PF13304"/>
    </source>
</evidence>
<accession>A0A3M9MGC6</accession>
<keyword evidence="1" id="KW-0742">SOS response</keyword>
<keyword evidence="1" id="KW-0227">DNA damage</keyword>
<dbReference type="GO" id="GO:0000731">
    <property type="term" value="P:DNA synthesis involved in DNA repair"/>
    <property type="evidence" value="ECO:0007669"/>
    <property type="project" value="TreeGrafter"/>
</dbReference>
<dbReference type="EMBL" id="RJJQ01000004">
    <property type="protein sequence ID" value="RNI23943.1"/>
    <property type="molecule type" value="Genomic_DNA"/>
</dbReference>
<dbReference type="CDD" id="cd00267">
    <property type="entry name" value="ABC_ATPase"/>
    <property type="match status" value="1"/>
</dbReference>
<dbReference type="Gene3D" id="3.40.50.300">
    <property type="entry name" value="P-loop containing nucleotide triphosphate hydrolases"/>
    <property type="match status" value="2"/>
</dbReference>
<dbReference type="Pfam" id="PF13476">
    <property type="entry name" value="AAA_23"/>
    <property type="match status" value="1"/>
</dbReference>
<proteinExistence type="predicted"/>
<dbReference type="PANTHER" id="PTHR32182:SF22">
    <property type="entry name" value="ATP-DEPENDENT ENDONUCLEASE, OLD FAMILY-RELATED"/>
    <property type="match status" value="1"/>
</dbReference>
<dbReference type="SUPFAM" id="SSF52540">
    <property type="entry name" value="P-loop containing nucleoside triphosphate hydrolases"/>
    <property type="match status" value="1"/>
</dbReference>
<keyword evidence="5" id="KW-1185">Reference proteome</keyword>
<dbReference type="OrthoDB" id="104167at2"/>
<dbReference type="GO" id="GO:0006302">
    <property type="term" value="P:double-strand break repair"/>
    <property type="evidence" value="ECO:0007669"/>
    <property type="project" value="InterPro"/>
</dbReference>
<sequence>MTESPALGRIHIEGFASIADLTLDVSSPVTVLIGPNGSGKSNIVTAIELIAKVVDGGLQDHVARRGGLDRMLHESAAGTASQIVLEIRNAPVSGELESGYRAVVWPDDTGEALLREQLLTRDAAKFAVDHPYDKVLATAARESRLAQTSRTGGDPRLRAFARHVLDVVGSCRVYHFDDVSSDAPPKRASTIGDDVQLRSDAGNIAAYLHHVRDSDPYAYDRIVGAIRTVTPFFGDFVLEPTVPRGDSIRLRWRQRGLERVFTADEISDGTLRFICLATLLLGPERPATIILDEPELGLHPFAIHQLAAMVRSASIDRHRVILATQSVTLLSQFTIEETAVVQRGDDGTTAERVDPDSLAAFLDDFSLGAMWEMNLLGGRPRLGEPSA</sequence>
<reference evidence="4 5" key="1">
    <citation type="submission" date="2018-11" db="EMBL/GenBank/DDBJ databases">
        <title>Draft genome of Simplicispira Flexivirga sp. BO-16.</title>
        <authorList>
            <person name="Im W.T."/>
        </authorList>
    </citation>
    <scope>NUCLEOTIDE SEQUENCE [LARGE SCALE GENOMIC DNA]</scope>
    <source>
        <strain evidence="4 5">BO-16</strain>
    </source>
</reference>
<dbReference type="Pfam" id="PF13304">
    <property type="entry name" value="AAA_21"/>
    <property type="match status" value="1"/>
</dbReference>
<dbReference type="GO" id="GO:0016887">
    <property type="term" value="F:ATP hydrolysis activity"/>
    <property type="evidence" value="ECO:0007669"/>
    <property type="project" value="InterPro"/>
</dbReference>
<dbReference type="AlphaFoldDB" id="A0A3M9MGC6"/>
<dbReference type="InterPro" id="IPR027417">
    <property type="entry name" value="P-loop_NTPase"/>
</dbReference>